<evidence type="ECO:0000313" key="2">
    <source>
        <dbReference type="Proteomes" id="UP000002233"/>
    </source>
</evidence>
<dbReference type="AlphaFoldDB" id="E0TVX0"/>
<reference evidence="1 2" key="2">
    <citation type="journal article" date="2011" name="Microbiology">
        <title>The genome sequence of Bacillus subtilis subsp. spizizenii W23: insights into speciation within the B. subtilis complex and into the history of B. subtilis genetics.</title>
        <authorList>
            <person name="Zeigler D.R."/>
        </authorList>
    </citation>
    <scope>NUCLEOTIDE SEQUENCE [LARGE SCALE GENOMIC DNA]</scope>
    <source>
        <strain evidence="2">ATCC 23059 / NRRL B-14472 / W23</strain>
    </source>
</reference>
<gene>
    <name evidence="1" type="ordered locus">BSUW23_13805</name>
</gene>
<organism evidence="1 2">
    <name type="scientific">Bacillus spizizenii (strain ATCC 23059 / NRRL B-14472 / W23)</name>
    <name type="common">Bacillus subtilis subsp. spizizenii</name>
    <dbReference type="NCBI Taxonomy" id="655816"/>
    <lineage>
        <taxon>Bacteria</taxon>
        <taxon>Bacillati</taxon>
        <taxon>Bacillota</taxon>
        <taxon>Bacilli</taxon>
        <taxon>Bacillales</taxon>
        <taxon>Bacillaceae</taxon>
        <taxon>Bacillus</taxon>
    </lineage>
</organism>
<dbReference type="Proteomes" id="UP000002233">
    <property type="component" value="Chromosome"/>
</dbReference>
<sequence length="32" mass="3551">MKLSINLNKVLTIERSGGRDLAHFALIKQGVK</sequence>
<protein>
    <submittedName>
        <fullName evidence="1">Uncharacterized protein</fullName>
    </submittedName>
</protein>
<name>E0TVX0_BACSH</name>
<evidence type="ECO:0000313" key="1">
    <source>
        <dbReference type="EMBL" id="ADM38798.1"/>
    </source>
</evidence>
<accession>E0TVX0</accession>
<reference key="1">
    <citation type="submission" date="2010-08" db="EMBL/GenBank/DDBJ databases">
        <authorList>
            <person name="Zeigler D.R."/>
        </authorList>
    </citation>
    <scope>NUCLEOTIDE SEQUENCE</scope>
    <source>
        <strain>W23</strain>
    </source>
</reference>
<dbReference type="KEGG" id="bss:BSUW23_13805"/>
<proteinExistence type="predicted"/>
<dbReference type="EMBL" id="CP002183">
    <property type="protein sequence ID" value="ADM38798.1"/>
    <property type="molecule type" value="Genomic_DNA"/>
</dbReference>
<dbReference type="HOGENOM" id="CLU_3388102_0_0_9"/>